<accession>A0A382ES11</accession>
<dbReference type="Gene3D" id="3.90.230.10">
    <property type="entry name" value="Creatinase/methionine aminopeptidase superfamily"/>
    <property type="match status" value="1"/>
</dbReference>
<dbReference type="InterPro" id="IPR036005">
    <property type="entry name" value="Creatinase/aminopeptidase-like"/>
</dbReference>
<feature type="non-terminal residue" evidence="1">
    <location>
        <position position="79"/>
    </location>
</feature>
<name>A0A382ES11_9ZZZZ</name>
<dbReference type="EMBL" id="UINC01045774">
    <property type="protein sequence ID" value="SVB52944.1"/>
    <property type="molecule type" value="Genomic_DNA"/>
</dbReference>
<organism evidence="1">
    <name type="scientific">marine metagenome</name>
    <dbReference type="NCBI Taxonomy" id="408172"/>
    <lineage>
        <taxon>unclassified sequences</taxon>
        <taxon>metagenomes</taxon>
        <taxon>ecological metagenomes</taxon>
    </lineage>
</organism>
<reference evidence="1" key="1">
    <citation type="submission" date="2018-05" db="EMBL/GenBank/DDBJ databases">
        <authorList>
            <person name="Lanie J.A."/>
            <person name="Ng W.-L."/>
            <person name="Kazmierczak K.M."/>
            <person name="Andrzejewski T.M."/>
            <person name="Davidsen T.M."/>
            <person name="Wayne K.J."/>
            <person name="Tettelin H."/>
            <person name="Glass J.I."/>
            <person name="Rusch D."/>
            <person name="Podicherti R."/>
            <person name="Tsui H.-C.T."/>
            <person name="Winkler M.E."/>
        </authorList>
    </citation>
    <scope>NUCLEOTIDE SEQUENCE</scope>
</reference>
<protein>
    <recommendedName>
        <fullName evidence="2">Peptidase M24 domain-containing protein</fullName>
    </recommendedName>
</protein>
<proteinExistence type="predicted"/>
<gene>
    <name evidence="1" type="ORF">METZ01_LOCUS205798</name>
</gene>
<sequence length="79" mass="8451">MNSESTPKIVASDNSALGPTLKTKLELQAMREAGRVVAFAVRKAFEALEQGITTRELDEIARVAIESEGAKPGFLGLYG</sequence>
<evidence type="ECO:0008006" key="2">
    <source>
        <dbReference type="Google" id="ProtNLM"/>
    </source>
</evidence>
<dbReference type="AlphaFoldDB" id="A0A382ES11"/>
<dbReference type="SUPFAM" id="SSF55920">
    <property type="entry name" value="Creatinase/aminopeptidase"/>
    <property type="match status" value="1"/>
</dbReference>
<evidence type="ECO:0000313" key="1">
    <source>
        <dbReference type="EMBL" id="SVB52944.1"/>
    </source>
</evidence>